<dbReference type="Proteomes" id="UP000186922">
    <property type="component" value="Unassembled WGS sequence"/>
</dbReference>
<dbReference type="SUPFAM" id="SSF52540">
    <property type="entry name" value="P-loop containing nucleoside triphosphate hydrolases"/>
    <property type="match status" value="1"/>
</dbReference>
<dbReference type="GO" id="GO:0016301">
    <property type="term" value="F:kinase activity"/>
    <property type="evidence" value="ECO:0007669"/>
    <property type="project" value="InterPro"/>
</dbReference>
<comment type="caution">
    <text evidence="2">The sequence shown here is derived from an EMBL/GenBank/DDBJ whole genome shotgun (WGS) entry which is preliminary data.</text>
</comment>
<protein>
    <recommendedName>
        <fullName evidence="1">Phosphoribulokinase/uridine kinase domain-containing protein</fullName>
    </recommendedName>
</protein>
<dbReference type="AlphaFoldDB" id="A0A1D1UN07"/>
<dbReference type="EMBL" id="BDGG01000001">
    <property type="protein sequence ID" value="GAU89930.1"/>
    <property type="molecule type" value="Genomic_DNA"/>
</dbReference>
<gene>
    <name evidence="2" type="primary">RvY_02422-1</name>
    <name evidence="2" type="synonym">RvY_02422.1</name>
    <name evidence="2" type="ORF">RvY_02422</name>
</gene>
<dbReference type="InterPro" id="IPR027417">
    <property type="entry name" value="P-loop_NTPase"/>
</dbReference>
<name>A0A1D1UN07_RAMVA</name>
<evidence type="ECO:0000259" key="1">
    <source>
        <dbReference type="Pfam" id="PF00485"/>
    </source>
</evidence>
<accession>A0A1D1UN07</accession>
<evidence type="ECO:0000313" key="3">
    <source>
        <dbReference type="Proteomes" id="UP000186922"/>
    </source>
</evidence>
<dbReference type="PRINTS" id="PR00988">
    <property type="entry name" value="URIDINKINASE"/>
</dbReference>
<sequence>MPDPSPLSWREPLILGITGTTNAGKTTLANKLLERFPGSRIIHQDDFFRAKDDPAHEHVENLDHHNWDCLSAIKVDELIQTFYKYRDELGKSGHEGQYLNGHTAQGGARGQPMLIVEGILVLNIPEISDACNLKYFLHLTEEECKARRLLRNYDPPDVPGYYEQVVYPMHEYYSAQLHRRYKDICYIEGTDDPEKIFQKVLCDIAGYGYSPSTKPLGTTS</sequence>
<organism evidence="2 3">
    <name type="scientific">Ramazzottius varieornatus</name>
    <name type="common">Water bear</name>
    <name type="synonym">Tardigrade</name>
    <dbReference type="NCBI Taxonomy" id="947166"/>
    <lineage>
        <taxon>Eukaryota</taxon>
        <taxon>Metazoa</taxon>
        <taxon>Ecdysozoa</taxon>
        <taxon>Tardigrada</taxon>
        <taxon>Eutardigrada</taxon>
        <taxon>Parachela</taxon>
        <taxon>Hypsibioidea</taxon>
        <taxon>Ramazzottiidae</taxon>
        <taxon>Ramazzottius</taxon>
    </lineage>
</organism>
<evidence type="ECO:0000313" key="2">
    <source>
        <dbReference type="EMBL" id="GAU89930.1"/>
    </source>
</evidence>
<keyword evidence="3" id="KW-1185">Reference proteome</keyword>
<dbReference type="GO" id="GO:0005524">
    <property type="term" value="F:ATP binding"/>
    <property type="evidence" value="ECO:0007669"/>
    <property type="project" value="InterPro"/>
</dbReference>
<proteinExistence type="predicted"/>
<dbReference type="InterPro" id="IPR006083">
    <property type="entry name" value="PRK/URK"/>
</dbReference>
<dbReference type="PANTHER" id="PTHR10285">
    <property type="entry name" value="URIDINE KINASE"/>
    <property type="match status" value="1"/>
</dbReference>
<dbReference type="Gene3D" id="3.40.50.300">
    <property type="entry name" value="P-loop containing nucleotide triphosphate hydrolases"/>
    <property type="match status" value="1"/>
</dbReference>
<reference evidence="2 3" key="1">
    <citation type="journal article" date="2016" name="Nat. Commun.">
        <title>Extremotolerant tardigrade genome and improved radiotolerance of human cultured cells by tardigrade-unique protein.</title>
        <authorList>
            <person name="Hashimoto T."/>
            <person name="Horikawa D.D."/>
            <person name="Saito Y."/>
            <person name="Kuwahara H."/>
            <person name="Kozuka-Hata H."/>
            <person name="Shin-I T."/>
            <person name="Minakuchi Y."/>
            <person name="Ohishi K."/>
            <person name="Motoyama A."/>
            <person name="Aizu T."/>
            <person name="Enomoto A."/>
            <person name="Kondo K."/>
            <person name="Tanaka S."/>
            <person name="Hara Y."/>
            <person name="Koshikawa S."/>
            <person name="Sagara H."/>
            <person name="Miura T."/>
            <person name="Yokobori S."/>
            <person name="Miyagawa K."/>
            <person name="Suzuki Y."/>
            <person name="Kubo T."/>
            <person name="Oyama M."/>
            <person name="Kohara Y."/>
            <person name="Fujiyama A."/>
            <person name="Arakawa K."/>
            <person name="Katayama T."/>
            <person name="Toyoda A."/>
            <person name="Kunieda T."/>
        </authorList>
    </citation>
    <scope>NUCLEOTIDE SEQUENCE [LARGE SCALE GENOMIC DNA]</scope>
    <source>
        <strain evidence="2 3">YOKOZUNA-1</strain>
    </source>
</reference>
<dbReference type="OrthoDB" id="10041966at2759"/>
<dbReference type="STRING" id="947166.A0A1D1UN07"/>
<dbReference type="Pfam" id="PF00485">
    <property type="entry name" value="PRK"/>
    <property type="match status" value="1"/>
</dbReference>
<feature type="domain" description="Phosphoribulokinase/uridine kinase" evidence="1">
    <location>
        <begin position="14"/>
        <end position="152"/>
    </location>
</feature>